<dbReference type="Proteomes" id="UP001165121">
    <property type="component" value="Unassembled WGS sequence"/>
</dbReference>
<reference evidence="6" key="1">
    <citation type="submission" date="2023-04" db="EMBL/GenBank/DDBJ databases">
        <title>Phytophthora fragariaefolia NBRC 109709.</title>
        <authorList>
            <person name="Ichikawa N."/>
            <person name="Sato H."/>
            <person name="Tonouchi N."/>
        </authorList>
    </citation>
    <scope>NUCLEOTIDE SEQUENCE</scope>
    <source>
        <strain evidence="6">NBRC 109709</strain>
    </source>
</reference>
<name>A0A9W6XAV5_9STRA</name>
<feature type="transmembrane region" description="Helical" evidence="5">
    <location>
        <begin position="254"/>
        <end position="273"/>
    </location>
</feature>
<dbReference type="InterPro" id="IPR036259">
    <property type="entry name" value="MFS_trans_sf"/>
</dbReference>
<dbReference type="EMBL" id="BSXT01000836">
    <property type="protein sequence ID" value="GMF34879.1"/>
    <property type="molecule type" value="Genomic_DNA"/>
</dbReference>
<evidence type="ECO:0000313" key="7">
    <source>
        <dbReference type="Proteomes" id="UP001165121"/>
    </source>
</evidence>
<evidence type="ECO:0000256" key="1">
    <source>
        <dbReference type="ARBA" id="ARBA00004141"/>
    </source>
</evidence>
<keyword evidence="4 5" id="KW-0472">Membrane</keyword>
<sequence>MPSLVYEEADAKGFVNVLVASIAGVADTKSFPPGSRVWYCVANKGPPERRNWSRLPEMVHAGDAVGPQCVEPGDLLFAVGAGLRYFACSFDTVTEVKLTLLGQALASLAMAFMVNSPPVLSANWFPPSKRATSTSIALNCNNMGTAIVYLTAPFIVSDTSDIPDYNGYVAVFAVTSWVVALFFFRSAPEPVNGYSTVPNSAAHDEYDWSQWKNAFTHSGFWQTLMAFSMAECVYNAISALLGQFLSATRFSNTQVGFVGAAFIISSLVGGQVISHYVDMRRSHETATLICLVLTAVAIALFRIVPKNEVHATLACLLFLGVVLGPLQPIVLELGVECAYPTSEATVAALQQLGGNFFSALVVPGLSALQRLNFGAAKGISPIYFYGSPEWIMVFMSTVTFFVFCTL</sequence>
<evidence type="ECO:0000256" key="3">
    <source>
        <dbReference type="ARBA" id="ARBA00022989"/>
    </source>
</evidence>
<dbReference type="GO" id="GO:0016020">
    <property type="term" value="C:membrane"/>
    <property type="evidence" value="ECO:0007669"/>
    <property type="project" value="UniProtKB-SubCell"/>
</dbReference>
<dbReference type="Pfam" id="PF07690">
    <property type="entry name" value="MFS_1"/>
    <property type="match status" value="1"/>
</dbReference>
<dbReference type="InterPro" id="IPR011701">
    <property type="entry name" value="MFS"/>
</dbReference>
<keyword evidence="7" id="KW-1185">Reference proteome</keyword>
<feature type="transmembrane region" description="Helical" evidence="5">
    <location>
        <begin position="168"/>
        <end position="187"/>
    </location>
</feature>
<feature type="transmembrane region" description="Helical" evidence="5">
    <location>
        <begin position="285"/>
        <end position="304"/>
    </location>
</feature>
<dbReference type="PANTHER" id="PTHR10924">
    <property type="entry name" value="MAJOR FACILITATOR SUPERFAMILY PROTEIN-RELATED"/>
    <property type="match status" value="1"/>
</dbReference>
<dbReference type="GO" id="GO:0022857">
    <property type="term" value="F:transmembrane transporter activity"/>
    <property type="evidence" value="ECO:0007669"/>
    <property type="project" value="InterPro"/>
</dbReference>
<evidence type="ECO:0000313" key="6">
    <source>
        <dbReference type="EMBL" id="GMF34879.1"/>
    </source>
</evidence>
<dbReference type="PANTHER" id="PTHR10924:SF6">
    <property type="entry name" value="SOLUTE CARRIER FAMILY 49 MEMBER A3"/>
    <property type="match status" value="1"/>
</dbReference>
<gene>
    <name evidence="6" type="ORF">Pfra01_000908000</name>
</gene>
<evidence type="ECO:0000256" key="4">
    <source>
        <dbReference type="ARBA" id="ARBA00023136"/>
    </source>
</evidence>
<feature type="transmembrane region" description="Helical" evidence="5">
    <location>
        <begin position="220"/>
        <end position="242"/>
    </location>
</feature>
<protein>
    <submittedName>
        <fullName evidence="6">Unnamed protein product</fullName>
    </submittedName>
</protein>
<comment type="subcellular location">
    <subcellularLocation>
        <location evidence="1">Membrane</location>
        <topology evidence="1">Multi-pass membrane protein</topology>
    </subcellularLocation>
</comment>
<evidence type="ECO:0000256" key="5">
    <source>
        <dbReference type="SAM" id="Phobius"/>
    </source>
</evidence>
<evidence type="ECO:0000256" key="2">
    <source>
        <dbReference type="ARBA" id="ARBA00022692"/>
    </source>
</evidence>
<keyword evidence="2 5" id="KW-0812">Transmembrane</keyword>
<organism evidence="6 7">
    <name type="scientific">Phytophthora fragariaefolia</name>
    <dbReference type="NCBI Taxonomy" id="1490495"/>
    <lineage>
        <taxon>Eukaryota</taxon>
        <taxon>Sar</taxon>
        <taxon>Stramenopiles</taxon>
        <taxon>Oomycota</taxon>
        <taxon>Peronosporomycetes</taxon>
        <taxon>Peronosporales</taxon>
        <taxon>Peronosporaceae</taxon>
        <taxon>Phytophthora</taxon>
    </lineage>
</organism>
<accession>A0A9W6XAV5</accession>
<dbReference type="InterPro" id="IPR049680">
    <property type="entry name" value="FLVCR1-2_SLC49-like"/>
</dbReference>
<dbReference type="OrthoDB" id="422206at2759"/>
<proteinExistence type="predicted"/>
<feature type="transmembrane region" description="Helical" evidence="5">
    <location>
        <begin position="311"/>
        <end position="330"/>
    </location>
</feature>
<dbReference type="AlphaFoldDB" id="A0A9W6XAV5"/>
<feature type="transmembrane region" description="Helical" evidence="5">
    <location>
        <begin position="382"/>
        <end position="404"/>
    </location>
</feature>
<dbReference type="Gene3D" id="1.20.1250.20">
    <property type="entry name" value="MFS general substrate transporter like domains"/>
    <property type="match status" value="1"/>
</dbReference>
<comment type="caution">
    <text evidence="6">The sequence shown here is derived from an EMBL/GenBank/DDBJ whole genome shotgun (WGS) entry which is preliminary data.</text>
</comment>
<dbReference type="SUPFAM" id="SSF103473">
    <property type="entry name" value="MFS general substrate transporter"/>
    <property type="match status" value="1"/>
</dbReference>
<keyword evidence="3 5" id="KW-1133">Transmembrane helix</keyword>